<protein>
    <submittedName>
        <fullName evidence="1">Uncharacterized protein</fullName>
    </submittedName>
</protein>
<reference evidence="1" key="1">
    <citation type="submission" date="2012-11" db="EMBL/GenBank/DDBJ databases">
        <title>Dependencies among metagenomic species, viruses, plasmids and units of genetic variation.</title>
        <authorList>
            <person name="Nielsen H.B."/>
            <person name="Almeida M."/>
            <person name="Juncker A.S."/>
            <person name="Rasmussen S."/>
            <person name="Li J."/>
            <person name="Sunagawa S."/>
            <person name="Plichta D."/>
            <person name="Gautier L."/>
            <person name="Le Chatelier E."/>
            <person name="Peletier E."/>
            <person name="Bonde I."/>
            <person name="Nielsen T."/>
            <person name="Manichanh C."/>
            <person name="Arumugam M."/>
            <person name="Batto J."/>
            <person name="Santos M.B.Q.D."/>
            <person name="Blom N."/>
            <person name="Borruel N."/>
            <person name="Burgdorf K.S."/>
            <person name="Boumezbeur F."/>
            <person name="Casellas F."/>
            <person name="Dore J."/>
            <person name="Guarner F."/>
            <person name="Hansen T."/>
            <person name="Hildebrand F."/>
            <person name="Kaas R.S."/>
            <person name="Kennedy S."/>
            <person name="Kristiansen K."/>
            <person name="Kultima J.R."/>
            <person name="Leonard P."/>
            <person name="Levenez F."/>
            <person name="Lund O."/>
            <person name="Moumen B."/>
            <person name="Le Paslier D."/>
            <person name="Pons N."/>
            <person name="Pedersen O."/>
            <person name="Prifti E."/>
            <person name="Qin J."/>
            <person name="Raes J."/>
            <person name="Tap J."/>
            <person name="Tims S."/>
            <person name="Ussery D.W."/>
            <person name="Yamada T."/>
            <person name="MetaHit consortium"/>
            <person name="Renault P."/>
            <person name="Sicheritz-Ponten T."/>
            <person name="Bork P."/>
            <person name="Wang J."/>
            <person name="Brunak S."/>
            <person name="Ehrlich S.D."/>
        </authorList>
    </citation>
    <scope>NUCLEOTIDE SEQUENCE [LARGE SCALE GENOMIC DNA]</scope>
</reference>
<evidence type="ECO:0000313" key="2">
    <source>
        <dbReference type="Proteomes" id="UP000017938"/>
    </source>
</evidence>
<sequence>MFIIALSPLTKAESASPANMNGTRFSEAQRSALPNGIIPLFSFADAIRKAIPQSNTPSAACDRYLFTAPLSVSALLPVKYLPRYFPAAARIFSFVSVDCIFSCSFLTS</sequence>
<gene>
    <name evidence="1" type="ORF">BN580_00891</name>
</gene>
<organism evidence="1 2">
    <name type="scientific">Candidatus Colimorpha enterica</name>
    <dbReference type="NCBI Taxonomy" id="3083063"/>
    <lineage>
        <taxon>Bacteria</taxon>
        <taxon>Pseudomonadati</taxon>
        <taxon>Bacteroidota</taxon>
        <taxon>Bacteroidia</taxon>
        <taxon>Bacteroidales</taxon>
        <taxon>Candidatus Colimorpha</taxon>
    </lineage>
</organism>
<dbReference type="Proteomes" id="UP000017938">
    <property type="component" value="Unassembled WGS sequence"/>
</dbReference>
<dbReference type="EMBL" id="CBFW010000077">
    <property type="protein sequence ID" value="CDC71618.1"/>
    <property type="molecule type" value="Genomic_DNA"/>
</dbReference>
<evidence type="ECO:0000313" key="1">
    <source>
        <dbReference type="EMBL" id="CDC71618.1"/>
    </source>
</evidence>
<name>R6TDX1_9BACT</name>
<dbReference type="AlphaFoldDB" id="R6TDX1"/>
<comment type="caution">
    <text evidence="1">The sequence shown here is derived from an EMBL/GenBank/DDBJ whole genome shotgun (WGS) entry which is preliminary data.</text>
</comment>
<accession>R6TDX1</accession>
<proteinExistence type="predicted"/>